<dbReference type="SUPFAM" id="SSF54909">
    <property type="entry name" value="Dimeric alpha+beta barrel"/>
    <property type="match status" value="1"/>
</dbReference>
<dbReference type="InterPro" id="IPR005545">
    <property type="entry name" value="YCII"/>
</dbReference>
<dbReference type="SUPFAM" id="SSF53383">
    <property type="entry name" value="PLP-dependent transferases"/>
    <property type="match status" value="1"/>
</dbReference>
<evidence type="ECO:0000313" key="3">
    <source>
        <dbReference type="EMBL" id="KAH9810117.1"/>
    </source>
</evidence>
<sequence>MGSAPQSKHINLQLGWPTPCLCERQGLLEGAETALAESADIGSVLSYGPHQGYAPLREEIAAWLYDVYQPLAGTISADRIMISGGASQNLANITLKFADPVYTRRIFMGEPTYFLACPIFEDCGFKGKLRGIPETLDTGLDLRYLESALRTEEDEAAARCMAAGQSDEPVLKTGPTYPYIYKYLIYVNPTFSNPSGKTLSIDVRRRLVKIARRYDALLVSDDVYDFLSWPEDPAKDDSAVAKAPPRLIDIERELDDYSKFGNTVSIGSLSKIVGPGVRVGWAESTPAFADALANVGSSNSGGAPSHLASTLVSHMLQTNRLQTHIGRVLVPTYRRRYYEMMGAIKDLLVPLGFAIEVKTTAADSSSLGTAGGYFTYLRLPEDLPVAKALAAVALKQYNLRVAFGHMFIVSGDEGSLKRAEAQGGFAFCIRLCWAWHEEMELREGLRRLADAVIIPLLISMLFARTAINVIRSSTSRRFSSAVTMSSKQEWLVILPDKPGMLSERMKVRPQHLEGVKSLESKFWLLGGATLDEPIKEGEGPKINGSVMLGQADTKEEILEQLRQDVYMKNGVWDESKIQIMPFRSAIRSAL</sequence>
<gene>
    <name evidence="3" type="ORF">Tdes44962_MAKER01090</name>
</gene>
<dbReference type="AlphaFoldDB" id="A0A9W7SIB2"/>
<feature type="domain" description="YCII-related" evidence="2">
    <location>
        <begin position="490"/>
        <end position="577"/>
    </location>
</feature>
<dbReference type="InterPro" id="IPR015421">
    <property type="entry name" value="PyrdxlP-dep_Trfase_major"/>
</dbReference>
<dbReference type="InterPro" id="IPR004839">
    <property type="entry name" value="Aminotransferase_I/II_large"/>
</dbReference>
<comment type="caution">
    <text evidence="3">The sequence shown here is derived from an EMBL/GenBank/DDBJ whole genome shotgun (WGS) entry which is preliminary data.</text>
</comment>
<dbReference type="Proteomes" id="UP001138500">
    <property type="component" value="Unassembled WGS sequence"/>
</dbReference>
<dbReference type="Gene3D" id="3.90.1150.10">
    <property type="entry name" value="Aspartate Aminotransferase, domain 1"/>
    <property type="match status" value="1"/>
</dbReference>
<evidence type="ECO:0000259" key="2">
    <source>
        <dbReference type="Pfam" id="PF03795"/>
    </source>
</evidence>
<dbReference type="GO" id="GO:0030170">
    <property type="term" value="F:pyridoxal phosphate binding"/>
    <property type="evidence" value="ECO:0007669"/>
    <property type="project" value="InterPro"/>
</dbReference>
<accession>A0A9W7SIB2</accession>
<reference evidence="3 4" key="1">
    <citation type="journal article" date="2018" name="IMA Fungus">
        <title>IMA Genome-F 10: Nine draft genome sequences of Claviceps purpurea s.lat., including C. arundinis, C. humidiphila, and C. cf. spartinae, pseudomolecules for the pitch canker pathogen Fusarium circinatum, draft genome of Davidsoniella eucalypti, Grosmannia galeiformis, Quambalaria eucalypti, and Teratosphaeria destructans.</title>
        <authorList>
            <person name="Wingfield B.D."/>
            <person name="Liu M."/>
            <person name="Nguyen H.D."/>
            <person name="Lane F.A."/>
            <person name="Morgan S.W."/>
            <person name="De Vos L."/>
            <person name="Wilken P.M."/>
            <person name="Duong T.A."/>
            <person name="Aylward J."/>
            <person name="Coetzee M.P."/>
            <person name="Dadej K."/>
            <person name="De Beer Z.W."/>
            <person name="Findlay W."/>
            <person name="Havenga M."/>
            <person name="Kolarik M."/>
            <person name="Menzies J.G."/>
            <person name="Naidoo K."/>
            <person name="Pochopski O."/>
            <person name="Shoukouhi P."/>
            <person name="Santana Q.C."/>
            <person name="Seifert K.A."/>
            <person name="Soal N."/>
            <person name="Steenkamp E.T."/>
            <person name="Tatham C.T."/>
            <person name="van der Nest M.A."/>
            <person name="Wingfield M.J."/>
        </authorList>
    </citation>
    <scope>NUCLEOTIDE SEQUENCE [LARGE SCALE GENOMIC DNA]</scope>
    <source>
        <strain evidence="3">CMW44962</strain>
    </source>
</reference>
<keyword evidence="3" id="KW-0808">Transferase</keyword>
<dbReference type="PANTHER" id="PTHR42858:SF1">
    <property type="entry name" value="LD15494P"/>
    <property type="match status" value="1"/>
</dbReference>
<dbReference type="OrthoDB" id="7042322at2759"/>
<dbReference type="Pfam" id="PF03795">
    <property type="entry name" value="YCII"/>
    <property type="match status" value="1"/>
</dbReference>
<proteinExistence type="predicted"/>
<dbReference type="GO" id="GO:0047536">
    <property type="term" value="F:2-aminoadipate transaminase activity"/>
    <property type="evidence" value="ECO:0007669"/>
    <property type="project" value="TreeGrafter"/>
</dbReference>
<name>A0A9W7SIB2_9PEZI</name>
<dbReference type="EMBL" id="RIBY02002533">
    <property type="protein sequence ID" value="KAH9810117.1"/>
    <property type="molecule type" value="Genomic_DNA"/>
</dbReference>
<protein>
    <submittedName>
        <fullName evidence="3">Aminotransferase</fullName>
    </submittedName>
</protein>
<dbReference type="Gene3D" id="3.30.70.1060">
    <property type="entry name" value="Dimeric alpha+beta barrel"/>
    <property type="match status" value="1"/>
</dbReference>
<organism evidence="3 4">
    <name type="scientific">Teratosphaeria destructans</name>
    <dbReference type="NCBI Taxonomy" id="418781"/>
    <lineage>
        <taxon>Eukaryota</taxon>
        <taxon>Fungi</taxon>
        <taxon>Dikarya</taxon>
        <taxon>Ascomycota</taxon>
        <taxon>Pezizomycotina</taxon>
        <taxon>Dothideomycetes</taxon>
        <taxon>Dothideomycetidae</taxon>
        <taxon>Mycosphaerellales</taxon>
        <taxon>Teratosphaeriaceae</taxon>
        <taxon>Teratosphaeria</taxon>
    </lineage>
</organism>
<evidence type="ECO:0000313" key="4">
    <source>
        <dbReference type="Proteomes" id="UP001138500"/>
    </source>
</evidence>
<dbReference type="Pfam" id="PF00155">
    <property type="entry name" value="Aminotran_1_2"/>
    <property type="match status" value="1"/>
</dbReference>
<dbReference type="Gene3D" id="3.40.640.10">
    <property type="entry name" value="Type I PLP-dependent aspartate aminotransferase-like (Major domain)"/>
    <property type="match status" value="1"/>
</dbReference>
<dbReference type="PANTHER" id="PTHR42858">
    <property type="entry name" value="AMINOTRANSFERASE"/>
    <property type="match status" value="1"/>
</dbReference>
<dbReference type="InterPro" id="IPR011008">
    <property type="entry name" value="Dimeric_a/b-barrel"/>
</dbReference>
<dbReference type="InterPro" id="IPR015422">
    <property type="entry name" value="PyrdxlP-dep_Trfase_small"/>
</dbReference>
<reference evidence="3 4" key="2">
    <citation type="journal article" date="2021" name="Curr. Genet.">
        <title>Genetic response to nitrogen starvation in the aggressive Eucalyptus foliar pathogen Teratosphaeria destructans.</title>
        <authorList>
            <person name="Havenga M."/>
            <person name="Wingfield B.D."/>
            <person name="Wingfield M.J."/>
            <person name="Dreyer L.L."/>
            <person name="Roets F."/>
            <person name="Aylward J."/>
        </authorList>
    </citation>
    <scope>NUCLEOTIDE SEQUENCE [LARGE SCALE GENOMIC DNA]</scope>
    <source>
        <strain evidence="3">CMW44962</strain>
    </source>
</reference>
<evidence type="ECO:0000259" key="1">
    <source>
        <dbReference type="Pfam" id="PF00155"/>
    </source>
</evidence>
<dbReference type="InterPro" id="IPR015424">
    <property type="entry name" value="PyrdxlP-dep_Trfase"/>
</dbReference>
<feature type="domain" description="Aminotransferase class I/classII large" evidence="1">
    <location>
        <begin position="28"/>
        <end position="448"/>
    </location>
</feature>
<dbReference type="CDD" id="cd00609">
    <property type="entry name" value="AAT_like"/>
    <property type="match status" value="1"/>
</dbReference>
<keyword evidence="3" id="KW-0032">Aminotransferase</keyword>
<keyword evidence="4" id="KW-1185">Reference proteome</keyword>